<dbReference type="EMBL" id="JAMZFT010000004">
    <property type="protein sequence ID" value="MCP1337721.1"/>
    <property type="molecule type" value="Genomic_DNA"/>
</dbReference>
<name>A0A9J6PG60_9PROT</name>
<reference evidence="4" key="1">
    <citation type="submission" date="2022-06" db="EMBL/GenBank/DDBJ databases">
        <title>Isolation and Genomics of Futiania mangrovii gen. nov., sp. nov., a Rare and Metabolically-versatile member in the Class Alphaproteobacteria.</title>
        <authorList>
            <person name="Liu L."/>
            <person name="Huang W.-C."/>
            <person name="Pan J."/>
            <person name="Li J."/>
            <person name="Huang Y."/>
            <person name="Du H."/>
            <person name="Liu Y."/>
            <person name="Li M."/>
        </authorList>
    </citation>
    <scope>NUCLEOTIDE SEQUENCE</scope>
    <source>
        <strain evidence="4">FT118</strain>
    </source>
</reference>
<dbReference type="PIRSF" id="PIRSF029755">
    <property type="entry name" value="UCP029755"/>
    <property type="match status" value="1"/>
</dbReference>
<dbReference type="InterPro" id="IPR016938">
    <property type="entry name" value="UPF0317"/>
</dbReference>
<evidence type="ECO:0000256" key="3">
    <source>
        <dbReference type="HAMAP-Rule" id="MF_01830"/>
    </source>
</evidence>
<dbReference type="Pfam" id="PF07286">
    <property type="entry name" value="D-Glu_cyclase"/>
    <property type="match status" value="1"/>
</dbReference>
<dbReference type="HAMAP" id="MF_01830">
    <property type="entry name" value="Hydro_lyase"/>
    <property type="match status" value="1"/>
</dbReference>
<evidence type="ECO:0000256" key="1">
    <source>
        <dbReference type="ARBA" id="ARBA00007896"/>
    </source>
</evidence>
<dbReference type="Proteomes" id="UP001055804">
    <property type="component" value="Unassembled WGS sequence"/>
</dbReference>
<organism evidence="4 5">
    <name type="scientific">Futiania mangrovi</name>
    <dbReference type="NCBI Taxonomy" id="2959716"/>
    <lineage>
        <taxon>Bacteria</taxon>
        <taxon>Pseudomonadati</taxon>
        <taxon>Pseudomonadota</taxon>
        <taxon>Alphaproteobacteria</taxon>
        <taxon>Futianiales</taxon>
        <taxon>Futianiaceae</taxon>
        <taxon>Futiania</taxon>
    </lineage>
</organism>
<sequence length="276" mass="30498">MDYETARSLGLNDIRSAIRSGAYTRHTAGLADGYLQCNLVILPKEQAADFRDFCLRNPRPCPLIAMSEPGVPHFSAFGTQIDLRTDVPRYRVYRDGEATAEPTDISDLWREDLVAFALGCSFTFERALIAAGVPLRHIERDVTVPMFATSVACERSGPFRGNMVVSMRPIAPHHLDLVDAISGRYPHAHGAPVHQGNPAQIGITDIMHPQWGEAVEVLEGEVPVFWACGVTPQNVLTQARLPFCITHAPGHMLITTRDETSPANVEDFLELQNRET</sequence>
<dbReference type="InterPro" id="IPR009906">
    <property type="entry name" value="D-Glu_cyclase"/>
</dbReference>
<dbReference type="PANTHER" id="PTHR32022:SF10">
    <property type="entry name" value="D-GLUTAMATE CYCLASE, MITOCHONDRIAL"/>
    <property type="match status" value="1"/>
</dbReference>
<dbReference type="RefSeq" id="WP_269333690.1">
    <property type="nucleotide sequence ID" value="NZ_JAMZFT010000004.1"/>
</dbReference>
<evidence type="ECO:0000313" key="4">
    <source>
        <dbReference type="EMBL" id="MCP1337721.1"/>
    </source>
</evidence>
<protein>
    <recommendedName>
        <fullName evidence="3">Putative hydro-lyase NJQ99_14965</fullName>
        <ecNumber evidence="3">4.2.1.-</ecNumber>
    </recommendedName>
</protein>
<keyword evidence="2 3" id="KW-0456">Lyase</keyword>
<dbReference type="Gene3D" id="3.30.2040.10">
    <property type="entry name" value="PSTPO5379-like domain"/>
    <property type="match status" value="1"/>
</dbReference>
<gene>
    <name evidence="4" type="ORF">NJQ99_14965</name>
</gene>
<evidence type="ECO:0000313" key="5">
    <source>
        <dbReference type="Proteomes" id="UP001055804"/>
    </source>
</evidence>
<dbReference type="FunFam" id="3.30.2040.10:FF:000001">
    <property type="entry name" value="D-glutamate cyclase, mitochondrial"/>
    <property type="match status" value="1"/>
</dbReference>
<keyword evidence="5" id="KW-1185">Reference proteome</keyword>
<dbReference type="AlphaFoldDB" id="A0A9J6PG60"/>
<accession>A0A9J6PG60</accession>
<dbReference type="SUPFAM" id="SSF160920">
    <property type="entry name" value="PSTPO5379-like"/>
    <property type="match status" value="1"/>
</dbReference>
<comment type="caution">
    <text evidence="4">The sequence shown here is derived from an EMBL/GenBank/DDBJ whole genome shotgun (WGS) entry which is preliminary data.</text>
</comment>
<dbReference type="NCBIfam" id="NF003969">
    <property type="entry name" value="PRK05463.1"/>
    <property type="match status" value="1"/>
</dbReference>
<evidence type="ECO:0000256" key="2">
    <source>
        <dbReference type="ARBA" id="ARBA00023239"/>
    </source>
</evidence>
<dbReference type="Gene3D" id="3.40.1640.10">
    <property type="entry name" value="PSTPO5379-like"/>
    <property type="match status" value="1"/>
</dbReference>
<dbReference type="GO" id="GO:0016829">
    <property type="term" value="F:lyase activity"/>
    <property type="evidence" value="ECO:0007669"/>
    <property type="project" value="UniProtKB-KW"/>
</dbReference>
<comment type="similarity">
    <text evidence="1 3">Belongs to the D-glutamate cyclase family.</text>
</comment>
<proteinExistence type="inferred from homology"/>
<dbReference type="PANTHER" id="PTHR32022">
    <property type="entry name" value="D-GLUTAMATE CYCLASE, MITOCHONDRIAL"/>
    <property type="match status" value="1"/>
</dbReference>
<dbReference type="EC" id="4.2.1.-" evidence="3"/>
<dbReference type="InterPro" id="IPR038021">
    <property type="entry name" value="Putative_hydro-lyase"/>
</dbReference>